<evidence type="ECO:0000313" key="2">
    <source>
        <dbReference type="EMBL" id="CAH2035986.1"/>
    </source>
</evidence>
<proteinExistence type="predicted"/>
<feature type="non-terminal residue" evidence="2">
    <location>
        <position position="1"/>
    </location>
</feature>
<feature type="region of interest" description="Disordered" evidence="1">
    <location>
        <begin position="38"/>
        <end position="57"/>
    </location>
</feature>
<dbReference type="Proteomes" id="UP000837857">
    <property type="component" value="Chromosome 1"/>
</dbReference>
<dbReference type="EMBL" id="OW152813">
    <property type="protein sequence ID" value="CAH2035986.1"/>
    <property type="molecule type" value="Genomic_DNA"/>
</dbReference>
<sequence>MDKPTLHWAGYLAAVGFTTKTCRAQSYHRSVIRKRLENSRRRETLGTSGAHPKRSAERLGYILRDRARKI</sequence>
<evidence type="ECO:0000256" key="1">
    <source>
        <dbReference type="SAM" id="MobiDB-lite"/>
    </source>
</evidence>
<gene>
    <name evidence="2" type="ORF">IPOD504_LOCUS794</name>
</gene>
<accession>A0ABN8HUJ1</accession>
<name>A0ABN8HUJ1_9NEOP</name>
<keyword evidence="3" id="KW-1185">Reference proteome</keyword>
<organism evidence="2 3">
    <name type="scientific">Iphiclides podalirius</name>
    <name type="common">scarce swallowtail</name>
    <dbReference type="NCBI Taxonomy" id="110791"/>
    <lineage>
        <taxon>Eukaryota</taxon>
        <taxon>Metazoa</taxon>
        <taxon>Ecdysozoa</taxon>
        <taxon>Arthropoda</taxon>
        <taxon>Hexapoda</taxon>
        <taxon>Insecta</taxon>
        <taxon>Pterygota</taxon>
        <taxon>Neoptera</taxon>
        <taxon>Endopterygota</taxon>
        <taxon>Lepidoptera</taxon>
        <taxon>Glossata</taxon>
        <taxon>Ditrysia</taxon>
        <taxon>Papilionoidea</taxon>
        <taxon>Papilionidae</taxon>
        <taxon>Papilioninae</taxon>
        <taxon>Iphiclides</taxon>
    </lineage>
</organism>
<reference evidence="2" key="1">
    <citation type="submission" date="2022-03" db="EMBL/GenBank/DDBJ databases">
        <authorList>
            <person name="Martin H S."/>
        </authorList>
    </citation>
    <scope>NUCLEOTIDE SEQUENCE</scope>
</reference>
<evidence type="ECO:0000313" key="3">
    <source>
        <dbReference type="Proteomes" id="UP000837857"/>
    </source>
</evidence>
<protein>
    <submittedName>
        <fullName evidence="2">Uncharacterized protein</fullName>
    </submittedName>
</protein>